<dbReference type="EMBL" id="BMAU01021157">
    <property type="protein sequence ID" value="GFX92626.1"/>
    <property type="molecule type" value="Genomic_DNA"/>
</dbReference>
<evidence type="ECO:0000313" key="1">
    <source>
        <dbReference type="EMBL" id="GFX92626.1"/>
    </source>
</evidence>
<organism evidence="1 2">
    <name type="scientific">Trichonephila clavipes</name>
    <name type="common">Golden silk orbweaver</name>
    <name type="synonym">Nephila clavipes</name>
    <dbReference type="NCBI Taxonomy" id="2585209"/>
    <lineage>
        <taxon>Eukaryota</taxon>
        <taxon>Metazoa</taxon>
        <taxon>Ecdysozoa</taxon>
        <taxon>Arthropoda</taxon>
        <taxon>Chelicerata</taxon>
        <taxon>Arachnida</taxon>
        <taxon>Araneae</taxon>
        <taxon>Araneomorphae</taxon>
        <taxon>Entelegynae</taxon>
        <taxon>Araneoidea</taxon>
        <taxon>Nephilidae</taxon>
        <taxon>Trichonephila</taxon>
    </lineage>
</organism>
<evidence type="ECO:0000313" key="2">
    <source>
        <dbReference type="Proteomes" id="UP000887159"/>
    </source>
</evidence>
<sequence length="95" mass="11400">MLPYFRDLNDRTLPDHLHDEVHEDYDISECTMVKSYRFARYLQHFNKLQAECKTQTAHLVELEGFSSRSIKLPVNNCRHLDWRPSHYDASNIDYL</sequence>
<gene>
    <name evidence="1" type="ORF">TNCV_4087311</name>
</gene>
<keyword evidence="2" id="KW-1185">Reference proteome</keyword>
<comment type="caution">
    <text evidence="1">The sequence shown here is derived from an EMBL/GenBank/DDBJ whole genome shotgun (WGS) entry which is preliminary data.</text>
</comment>
<dbReference type="Proteomes" id="UP000887159">
    <property type="component" value="Unassembled WGS sequence"/>
</dbReference>
<dbReference type="AlphaFoldDB" id="A0A8X6UU26"/>
<name>A0A8X6UU26_TRICX</name>
<reference evidence="1" key="1">
    <citation type="submission" date="2020-08" db="EMBL/GenBank/DDBJ databases">
        <title>Multicomponent nature underlies the extraordinary mechanical properties of spider dragline silk.</title>
        <authorList>
            <person name="Kono N."/>
            <person name="Nakamura H."/>
            <person name="Mori M."/>
            <person name="Yoshida Y."/>
            <person name="Ohtoshi R."/>
            <person name="Malay A.D."/>
            <person name="Moran D.A.P."/>
            <person name="Tomita M."/>
            <person name="Numata K."/>
            <person name="Arakawa K."/>
        </authorList>
    </citation>
    <scope>NUCLEOTIDE SEQUENCE</scope>
</reference>
<protein>
    <submittedName>
        <fullName evidence="1">Uncharacterized protein</fullName>
    </submittedName>
</protein>
<proteinExistence type="predicted"/>
<accession>A0A8X6UU26</accession>